<dbReference type="STRING" id="1173027.Mic7113_2650"/>
<evidence type="ECO:0000259" key="9">
    <source>
        <dbReference type="PROSITE" id="PS51330"/>
    </source>
</evidence>
<comment type="similarity">
    <text evidence="2 7 8">Belongs to the dihydrofolate reductase family.</text>
</comment>
<dbReference type="PROSITE" id="PS00075">
    <property type="entry name" value="DHFR_1"/>
    <property type="match status" value="1"/>
</dbReference>
<evidence type="ECO:0000256" key="7">
    <source>
        <dbReference type="PIRNR" id="PIRNR000194"/>
    </source>
</evidence>
<reference evidence="10 11" key="1">
    <citation type="submission" date="2012-06" db="EMBL/GenBank/DDBJ databases">
        <title>Finished chromosome of genome of Microcoleus sp. PCC 7113.</title>
        <authorList>
            <consortium name="US DOE Joint Genome Institute"/>
            <person name="Gugger M."/>
            <person name="Coursin T."/>
            <person name="Rippka R."/>
            <person name="Tandeau De Marsac N."/>
            <person name="Huntemann M."/>
            <person name="Wei C.-L."/>
            <person name="Han J."/>
            <person name="Detter J.C."/>
            <person name="Han C."/>
            <person name="Tapia R."/>
            <person name="Chen A."/>
            <person name="Kyrpides N."/>
            <person name="Mavromatis K."/>
            <person name="Markowitz V."/>
            <person name="Szeto E."/>
            <person name="Ivanova N."/>
            <person name="Pagani I."/>
            <person name="Pati A."/>
            <person name="Goodwin L."/>
            <person name="Nordberg H.P."/>
            <person name="Cantor M.N."/>
            <person name="Hua S.X."/>
            <person name="Woyke T."/>
            <person name="Kerfeld C.A."/>
        </authorList>
    </citation>
    <scope>NUCLEOTIDE SEQUENCE [LARGE SCALE GENOMIC DNA]</scope>
    <source>
        <strain evidence="10 11">PCC 7113</strain>
    </source>
</reference>
<evidence type="ECO:0000256" key="2">
    <source>
        <dbReference type="ARBA" id="ARBA00009539"/>
    </source>
</evidence>
<evidence type="ECO:0000256" key="4">
    <source>
        <dbReference type="ARBA" id="ARBA00022563"/>
    </source>
</evidence>
<dbReference type="InterPro" id="IPR001796">
    <property type="entry name" value="DHFR_dom"/>
</dbReference>
<evidence type="ECO:0000313" key="11">
    <source>
        <dbReference type="Proteomes" id="UP000010471"/>
    </source>
</evidence>
<dbReference type="CDD" id="cd00209">
    <property type="entry name" value="DHFR"/>
    <property type="match status" value="1"/>
</dbReference>
<gene>
    <name evidence="10" type="ORF">Mic7113_2650</name>
</gene>
<keyword evidence="11" id="KW-1185">Reference proteome</keyword>
<evidence type="ECO:0000256" key="8">
    <source>
        <dbReference type="RuleBase" id="RU004474"/>
    </source>
</evidence>
<dbReference type="Proteomes" id="UP000010471">
    <property type="component" value="Chromosome"/>
</dbReference>
<dbReference type="GO" id="GO:0046654">
    <property type="term" value="P:tetrahydrofolate biosynthetic process"/>
    <property type="evidence" value="ECO:0007669"/>
    <property type="project" value="UniProtKB-UniPathway"/>
</dbReference>
<dbReference type="Gene3D" id="3.40.430.10">
    <property type="entry name" value="Dihydrofolate Reductase, subunit A"/>
    <property type="match status" value="1"/>
</dbReference>
<dbReference type="InterPro" id="IPR012259">
    <property type="entry name" value="DHFR"/>
</dbReference>
<evidence type="ECO:0000313" key="10">
    <source>
        <dbReference type="EMBL" id="AFZ18438.1"/>
    </source>
</evidence>
<dbReference type="InterPro" id="IPR017925">
    <property type="entry name" value="DHFR_CS"/>
</dbReference>
<evidence type="ECO:0000256" key="6">
    <source>
        <dbReference type="ARBA" id="ARBA00023002"/>
    </source>
</evidence>
<dbReference type="GO" id="GO:0004146">
    <property type="term" value="F:dihydrofolate reductase activity"/>
    <property type="evidence" value="ECO:0007669"/>
    <property type="project" value="UniProtKB-EC"/>
</dbReference>
<dbReference type="PRINTS" id="PR00070">
    <property type="entry name" value="DHFR"/>
</dbReference>
<dbReference type="PANTHER" id="PTHR48069:SF3">
    <property type="entry name" value="DIHYDROFOLATE REDUCTASE"/>
    <property type="match status" value="1"/>
</dbReference>
<dbReference type="GO" id="GO:0005829">
    <property type="term" value="C:cytosol"/>
    <property type="evidence" value="ECO:0007669"/>
    <property type="project" value="TreeGrafter"/>
</dbReference>
<accession>K9WDX1</accession>
<proteinExistence type="inferred from homology"/>
<comment type="pathway">
    <text evidence="1 7">Cofactor biosynthesis; tetrahydrofolate biosynthesis; 5,6,7,8-tetrahydrofolate from 7,8-dihydrofolate: step 1/1.</text>
</comment>
<dbReference type="PATRIC" id="fig|1173027.3.peg.2915"/>
<dbReference type="KEGG" id="mic:Mic7113_2650"/>
<dbReference type="PROSITE" id="PS51330">
    <property type="entry name" value="DHFR_2"/>
    <property type="match status" value="1"/>
</dbReference>
<keyword evidence="6 7" id="KW-0560">Oxidoreductase</keyword>
<comment type="function">
    <text evidence="7">Key enzyme in folate metabolism. Catalyzes an essential reaction for de novo glycine and purine synthesis, and for DNA precursor synthesis.</text>
</comment>
<feature type="domain" description="DHFR" evidence="9">
    <location>
        <begin position="2"/>
        <end position="165"/>
    </location>
</feature>
<dbReference type="RefSeq" id="WP_015182587.1">
    <property type="nucleotide sequence ID" value="NC_019738.1"/>
</dbReference>
<dbReference type="HOGENOM" id="CLU_043966_5_2_3"/>
<evidence type="ECO:0000256" key="3">
    <source>
        <dbReference type="ARBA" id="ARBA00012856"/>
    </source>
</evidence>
<name>K9WDX1_9CYAN</name>
<dbReference type="eggNOG" id="COG0262">
    <property type="taxonomic scope" value="Bacteria"/>
</dbReference>
<dbReference type="GO" id="GO:0050661">
    <property type="term" value="F:NADP binding"/>
    <property type="evidence" value="ECO:0007669"/>
    <property type="project" value="InterPro"/>
</dbReference>
<dbReference type="InterPro" id="IPR024072">
    <property type="entry name" value="DHFR-like_dom_sf"/>
</dbReference>
<comment type="catalytic activity">
    <reaction evidence="7">
        <text>(6S)-5,6,7,8-tetrahydrofolate + NADP(+) = 7,8-dihydrofolate + NADPH + H(+)</text>
        <dbReference type="Rhea" id="RHEA:15009"/>
        <dbReference type="ChEBI" id="CHEBI:15378"/>
        <dbReference type="ChEBI" id="CHEBI:57451"/>
        <dbReference type="ChEBI" id="CHEBI:57453"/>
        <dbReference type="ChEBI" id="CHEBI:57783"/>
        <dbReference type="ChEBI" id="CHEBI:58349"/>
        <dbReference type="EC" id="1.5.1.3"/>
    </reaction>
</comment>
<dbReference type="OrthoDB" id="9804315at2"/>
<protein>
    <recommendedName>
        <fullName evidence="3 7">Dihydrofolate reductase</fullName>
        <ecNumber evidence="3 7">1.5.1.3</ecNumber>
    </recommendedName>
</protein>
<dbReference type="GO" id="GO:0046655">
    <property type="term" value="P:folic acid metabolic process"/>
    <property type="evidence" value="ECO:0007669"/>
    <property type="project" value="TreeGrafter"/>
</dbReference>
<keyword evidence="5 7" id="KW-0521">NADP</keyword>
<dbReference type="PANTHER" id="PTHR48069">
    <property type="entry name" value="DIHYDROFOLATE REDUCTASE"/>
    <property type="match status" value="1"/>
</dbReference>
<organism evidence="10 11">
    <name type="scientific">Allocoleopsis franciscana PCC 7113</name>
    <dbReference type="NCBI Taxonomy" id="1173027"/>
    <lineage>
        <taxon>Bacteria</taxon>
        <taxon>Bacillati</taxon>
        <taxon>Cyanobacteriota</taxon>
        <taxon>Cyanophyceae</taxon>
        <taxon>Coleofasciculales</taxon>
        <taxon>Coleofasciculaceae</taxon>
        <taxon>Allocoleopsis</taxon>
        <taxon>Allocoleopsis franciscana</taxon>
    </lineage>
</organism>
<dbReference type="PIRSF" id="PIRSF000194">
    <property type="entry name" value="DHFR"/>
    <property type="match status" value="1"/>
</dbReference>
<dbReference type="GO" id="GO:0046452">
    <property type="term" value="P:dihydrofolate metabolic process"/>
    <property type="evidence" value="ECO:0007669"/>
    <property type="project" value="TreeGrafter"/>
</dbReference>
<dbReference type="Pfam" id="PF00186">
    <property type="entry name" value="DHFR_1"/>
    <property type="match status" value="1"/>
</dbReference>
<dbReference type="AlphaFoldDB" id="K9WDX1"/>
<dbReference type="EC" id="1.5.1.3" evidence="3 7"/>
<evidence type="ECO:0000256" key="5">
    <source>
        <dbReference type="ARBA" id="ARBA00022857"/>
    </source>
</evidence>
<evidence type="ECO:0000256" key="1">
    <source>
        <dbReference type="ARBA" id="ARBA00004903"/>
    </source>
</evidence>
<dbReference type="GO" id="GO:0006730">
    <property type="term" value="P:one-carbon metabolic process"/>
    <property type="evidence" value="ECO:0007669"/>
    <property type="project" value="UniProtKB-KW"/>
</dbReference>
<keyword evidence="4 7" id="KW-0554">One-carbon metabolism</keyword>
<dbReference type="EMBL" id="CP003630">
    <property type="protein sequence ID" value="AFZ18438.1"/>
    <property type="molecule type" value="Genomic_DNA"/>
</dbReference>
<dbReference type="SUPFAM" id="SSF53597">
    <property type="entry name" value="Dihydrofolate reductase-like"/>
    <property type="match status" value="1"/>
</dbReference>
<dbReference type="UniPathway" id="UPA00077">
    <property type="reaction ID" value="UER00158"/>
</dbReference>
<sequence>MEKIIIAAKTVNNVIGKDNSLPWHLPADLDFFLRTIEGQFLIAGRKFFESVQGREVFHKGVEGIVISRQKDYKSSTHPVAHSIEEAFQMAEKIGVPKVYILGGGEIYQQIINLVDRLIITEIHENFAGDTFFPEIHQSQWQEVSRIDCQKDAVNPYNYSFVVYEPAS</sequence>